<protein>
    <submittedName>
        <fullName evidence="7">ABC transporter ATP-binding protein</fullName>
    </submittedName>
</protein>
<evidence type="ECO:0000256" key="5">
    <source>
        <dbReference type="ARBA" id="ARBA00023251"/>
    </source>
</evidence>
<sequence>MNPTLLHVHEVTKTFLTSDGPLTAVDQLSLDIPTGEIVCLLGPNGAGKTTLLDMILGLISPTAGEITIAGATPRQAISAGKISALLQTGGLNKDMKVSEILSYIGATYQSTHQISSARISEVVVQTQLNSLLDRKIGKLSGGEQQRVKFALALLPDPDLMILDEPTAGMDVTARHAFWETMHSHVRTGRTIIFATHYLEEAENFANRVILINRGRIIADGSIDQVRAIAGIRHVRARVESVNQQDLTAFETTFGAQITDQRLTCATAQSDDLARALLNAGAHDLEIISPSLDDAFTSLVAADTLAKEV</sequence>
<dbReference type="SUPFAM" id="SSF52540">
    <property type="entry name" value="P-loop containing nucleoside triphosphate hydrolases"/>
    <property type="match status" value="1"/>
</dbReference>
<dbReference type="PROSITE" id="PS00211">
    <property type="entry name" value="ABC_TRANSPORTER_1"/>
    <property type="match status" value="1"/>
</dbReference>
<dbReference type="PANTHER" id="PTHR42711">
    <property type="entry name" value="ABC TRANSPORTER ATP-BINDING PROTEIN"/>
    <property type="match status" value="1"/>
</dbReference>
<dbReference type="EMBL" id="CP099547">
    <property type="protein sequence ID" value="USR79229.1"/>
    <property type="molecule type" value="Genomic_DNA"/>
</dbReference>
<feature type="domain" description="ABC transporter" evidence="6">
    <location>
        <begin position="6"/>
        <end position="238"/>
    </location>
</feature>
<dbReference type="Pfam" id="PF00005">
    <property type="entry name" value="ABC_tran"/>
    <property type="match status" value="1"/>
</dbReference>
<evidence type="ECO:0000256" key="2">
    <source>
        <dbReference type="ARBA" id="ARBA00022448"/>
    </source>
</evidence>
<evidence type="ECO:0000256" key="4">
    <source>
        <dbReference type="ARBA" id="ARBA00022840"/>
    </source>
</evidence>
<dbReference type="InterPro" id="IPR050763">
    <property type="entry name" value="ABC_transporter_ATP-binding"/>
</dbReference>
<dbReference type="PANTHER" id="PTHR42711:SF17">
    <property type="entry name" value="ABC TRANSPORTER ATP-BINDING PROTEIN"/>
    <property type="match status" value="1"/>
</dbReference>
<comment type="subcellular location">
    <subcellularLocation>
        <location evidence="1">Cell membrane</location>
        <topology evidence="1">Peripheral membrane protein</topology>
    </subcellularLocation>
</comment>
<proteinExistence type="predicted"/>
<dbReference type="SMART" id="SM00382">
    <property type="entry name" value="AAA"/>
    <property type="match status" value="1"/>
</dbReference>
<reference evidence="7" key="1">
    <citation type="submission" date="2022-06" db="EMBL/GenBank/DDBJ databases">
        <title>Complete Genome Sequence of Arcanobacterium pinnipediorum strain DSM 28752 isolated from a harbour seal.</title>
        <authorList>
            <person name="Borowiak M."/>
            <person name="Kreitlow A."/>
            <person name="Alssahen M."/>
            <person name="Malorny B."/>
            <person name="Laemmler C."/>
            <person name="Prenger-Berninghoff E."/>
            <person name="Siebert U."/>
            <person name="Ploetz M."/>
            <person name="Abdulmawjood A."/>
        </authorList>
    </citation>
    <scope>NUCLEOTIDE SEQUENCE</scope>
    <source>
        <strain evidence="7">DSM 28752</strain>
    </source>
</reference>
<keyword evidence="8" id="KW-1185">Reference proteome</keyword>
<keyword evidence="4 7" id="KW-0067">ATP-binding</keyword>
<dbReference type="Gene3D" id="3.40.50.300">
    <property type="entry name" value="P-loop containing nucleotide triphosphate hydrolases"/>
    <property type="match status" value="1"/>
</dbReference>
<evidence type="ECO:0000313" key="8">
    <source>
        <dbReference type="Proteomes" id="UP001056109"/>
    </source>
</evidence>
<evidence type="ECO:0000256" key="1">
    <source>
        <dbReference type="ARBA" id="ARBA00004202"/>
    </source>
</evidence>
<keyword evidence="2" id="KW-0813">Transport</keyword>
<dbReference type="InterPro" id="IPR003439">
    <property type="entry name" value="ABC_transporter-like_ATP-bd"/>
</dbReference>
<accession>A0ABY5AJ12</accession>
<dbReference type="CDD" id="cd03230">
    <property type="entry name" value="ABC_DR_subfamily_A"/>
    <property type="match status" value="1"/>
</dbReference>
<dbReference type="RefSeq" id="WP_252673103.1">
    <property type="nucleotide sequence ID" value="NZ_CP099547.1"/>
</dbReference>
<dbReference type="PROSITE" id="PS50893">
    <property type="entry name" value="ABC_TRANSPORTER_2"/>
    <property type="match status" value="1"/>
</dbReference>
<dbReference type="InterPro" id="IPR003593">
    <property type="entry name" value="AAA+_ATPase"/>
</dbReference>
<keyword evidence="3" id="KW-0547">Nucleotide-binding</keyword>
<evidence type="ECO:0000313" key="7">
    <source>
        <dbReference type="EMBL" id="USR79229.1"/>
    </source>
</evidence>
<evidence type="ECO:0000259" key="6">
    <source>
        <dbReference type="PROSITE" id="PS50893"/>
    </source>
</evidence>
<dbReference type="GO" id="GO:0005524">
    <property type="term" value="F:ATP binding"/>
    <property type="evidence" value="ECO:0007669"/>
    <property type="project" value="UniProtKB-KW"/>
</dbReference>
<gene>
    <name evidence="7" type="ORF">NG665_07575</name>
</gene>
<dbReference type="Proteomes" id="UP001056109">
    <property type="component" value="Chromosome"/>
</dbReference>
<evidence type="ECO:0000256" key="3">
    <source>
        <dbReference type="ARBA" id="ARBA00022741"/>
    </source>
</evidence>
<keyword evidence="5" id="KW-0046">Antibiotic resistance</keyword>
<dbReference type="InterPro" id="IPR017871">
    <property type="entry name" value="ABC_transporter-like_CS"/>
</dbReference>
<dbReference type="InterPro" id="IPR027417">
    <property type="entry name" value="P-loop_NTPase"/>
</dbReference>
<organism evidence="7 8">
    <name type="scientific">Arcanobacterium pinnipediorum</name>
    <dbReference type="NCBI Taxonomy" id="1503041"/>
    <lineage>
        <taxon>Bacteria</taxon>
        <taxon>Bacillati</taxon>
        <taxon>Actinomycetota</taxon>
        <taxon>Actinomycetes</taxon>
        <taxon>Actinomycetales</taxon>
        <taxon>Actinomycetaceae</taxon>
        <taxon>Arcanobacterium</taxon>
    </lineage>
</organism>
<name>A0ABY5AJ12_9ACTO</name>